<keyword evidence="3" id="KW-0472">Membrane</keyword>
<dbReference type="PROSITE" id="PS51406">
    <property type="entry name" value="FIBRINOGEN_C_2"/>
    <property type="match status" value="1"/>
</dbReference>
<proteinExistence type="predicted"/>
<evidence type="ECO:0000256" key="2">
    <source>
        <dbReference type="SAM" id="Coils"/>
    </source>
</evidence>
<reference evidence="5" key="1">
    <citation type="submission" date="2019-08" db="EMBL/GenBank/DDBJ databases">
        <title>The improved chromosome-level genome for the pearl oyster Pinctada fucata martensii using PacBio sequencing and Hi-C.</title>
        <authorList>
            <person name="Zheng Z."/>
        </authorList>
    </citation>
    <scope>NUCLEOTIDE SEQUENCE</scope>
    <source>
        <strain evidence="5">ZZ-2019</strain>
        <tissue evidence="5">Adductor muscle</tissue>
    </source>
</reference>
<feature type="transmembrane region" description="Helical" evidence="3">
    <location>
        <begin position="23"/>
        <end position="44"/>
    </location>
</feature>
<dbReference type="InterPro" id="IPR050373">
    <property type="entry name" value="Fibrinogen_C-term_domain"/>
</dbReference>
<evidence type="ECO:0000256" key="1">
    <source>
        <dbReference type="ARBA" id="ARBA00023157"/>
    </source>
</evidence>
<comment type="caution">
    <text evidence="5">The sequence shown here is derived from an EMBL/GenBank/DDBJ whole genome shotgun (WGS) entry which is preliminary data.</text>
</comment>
<organism evidence="5 6">
    <name type="scientific">Pinctada imbricata</name>
    <name type="common">Atlantic pearl-oyster</name>
    <name type="synonym">Pinctada martensii</name>
    <dbReference type="NCBI Taxonomy" id="66713"/>
    <lineage>
        <taxon>Eukaryota</taxon>
        <taxon>Metazoa</taxon>
        <taxon>Spiralia</taxon>
        <taxon>Lophotrochozoa</taxon>
        <taxon>Mollusca</taxon>
        <taxon>Bivalvia</taxon>
        <taxon>Autobranchia</taxon>
        <taxon>Pteriomorphia</taxon>
        <taxon>Pterioida</taxon>
        <taxon>Pterioidea</taxon>
        <taxon>Pteriidae</taxon>
        <taxon>Pinctada</taxon>
    </lineage>
</organism>
<keyword evidence="1" id="KW-1015">Disulfide bond</keyword>
<dbReference type="EMBL" id="VSWD01000005">
    <property type="protein sequence ID" value="KAK3103634.1"/>
    <property type="molecule type" value="Genomic_DNA"/>
</dbReference>
<feature type="domain" description="Fibrinogen C-terminal" evidence="4">
    <location>
        <begin position="222"/>
        <end position="351"/>
    </location>
</feature>
<dbReference type="InterPro" id="IPR014716">
    <property type="entry name" value="Fibrinogen_a/b/g_C_1"/>
</dbReference>
<dbReference type="Proteomes" id="UP001186944">
    <property type="component" value="Unassembled WGS sequence"/>
</dbReference>
<dbReference type="InterPro" id="IPR002181">
    <property type="entry name" value="Fibrinogen_a/b/g_C_dom"/>
</dbReference>
<keyword evidence="3" id="KW-0812">Transmembrane</keyword>
<name>A0AA89C771_PINIB</name>
<keyword evidence="3" id="KW-1133">Transmembrane helix</keyword>
<dbReference type="Pfam" id="PF00147">
    <property type="entry name" value="Fibrinogen_C"/>
    <property type="match status" value="1"/>
</dbReference>
<keyword evidence="2" id="KW-0175">Coiled coil</keyword>
<evidence type="ECO:0000313" key="5">
    <source>
        <dbReference type="EMBL" id="KAK3103634.1"/>
    </source>
</evidence>
<keyword evidence="6" id="KW-1185">Reference proteome</keyword>
<dbReference type="GO" id="GO:0005615">
    <property type="term" value="C:extracellular space"/>
    <property type="evidence" value="ECO:0007669"/>
    <property type="project" value="TreeGrafter"/>
</dbReference>
<dbReference type="SMART" id="SM00186">
    <property type="entry name" value="FBG"/>
    <property type="match status" value="1"/>
</dbReference>
<evidence type="ECO:0000256" key="3">
    <source>
        <dbReference type="SAM" id="Phobius"/>
    </source>
</evidence>
<sequence>MNKRESSFLNAAKLRTTLYIEEVLQKIAVMNFFSIVIAILALSLTSVVCDTGTEPDNFVPNLNLQKELQDIRNQIYHESTIRLQFDKELSSMARRYRTLIVDQTNAKIENNKTKTTLSKLEHSVQNLQQNTTEKLNKFDTVVTSFVLDFQAIKNAMNDSSKKVNNLEAAFHDLQRNFTASKIKLDAVLQALQETINAMNEQFTELNSSIVENKSAKERYLRGNKYIHELTASRSCSLRIEMTDWNNNVGYAEYSTFRVDSETDGFKLHVGGFSGDKGDFLKSHNGKKFTTKDRDQDTHSSGNCAIMRSGAWWYYACTASNLNGDYSVRSSSRGVRWGSLYLKKTEMMLKCN</sequence>
<dbReference type="PROSITE" id="PS00514">
    <property type="entry name" value="FIBRINOGEN_C_1"/>
    <property type="match status" value="1"/>
</dbReference>
<dbReference type="InterPro" id="IPR020837">
    <property type="entry name" value="Fibrinogen_CS"/>
</dbReference>
<evidence type="ECO:0000313" key="6">
    <source>
        <dbReference type="Proteomes" id="UP001186944"/>
    </source>
</evidence>
<accession>A0AA89C771</accession>
<dbReference type="PANTHER" id="PTHR19143">
    <property type="entry name" value="FIBRINOGEN/TENASCIN/ANGIOPOEITIN"/>
    <property type="match status" value="1"/>
</dbReference>
<dbReference type="InterPro" id="IPR036056">
    <property type="entry name" value="Fibrinogen-like_C"/>
</dbReference>
<gene>
    <name evidence="5" type="ORF">FSP39_020647</name>
</gene>
<dbReference type="SUPFAM" id="SSF56496">
    <property type="entry name" value="Fibrinogen C-terminal domain-like"/>
    <property type="match status" value="1"/>
</dbReference>
<feature type="coiled-coil region" evidence="2">
    <location>
        <begin position="110"/>
        <end position="208"/>
    </location>
</feature>
<dbReference type="AlphaFoldDB" id="A0AA89C771"/>
<dbReference type="Gene3D" id="3.90.215.10">
    <property type="entry name" value="Gamma Fibrinogen, chain A, domain 1"/>
    <property type="match status" value="1"/>
</dbReference>
<protein>
    <recommendedName>
        <fullName evidence="4">Fibrinogen C-terminal domain-containing protein</fullName>
    </recommendedName>
</protein>
<evidence type="ECO:0000259" key="4">
    <source>
        <dbReference type="PROSITE" id="PS51406"/>
    </source>
</evidence>